<evidence type="ECO:0000259" key="5">
    <source>
        <dbReference type="Pfam" id="PF00535"/>
    </source>
</evidence>
<dbReference type="PANTHER" id="PTHR43179">
    <property type="entry name" value="RHAMNOSYLTRANSFERASE WBBL"/>
    <property type="match status" value="1"/>
</dbReference>
<dbReference type="HOGENOM" id="CLU_023845_4_1_3"/>
<dbReference type="PANTHER" id="PTHR43179:SF12">
    <property type="entry name" value="GALACTOFURANOSYLTRANSFERASE GLFT2"/>
    <property type="match status" value="1"/>
</dbReference>
<dbReference type="InterPro" id="IPR029044">
    <property type="entry name" value="Nucleotide-diphossugar_trans"/>
</dbReference>
<evidence type="ECO:0000313" key="6">
    <source>
        <dbReference type="EMBL" id="AGY59715.1"/>
    </source>
</evidence>
<dbReference type="CDD" id="cd04186">
    <property type="entry name" value="GT_2_like_c"/>
    <property type="match status" value="1"/>
</dbReference>
<dbReference type="AlphaFoldDB" id="U5QPU5"/>
<feature type="domain" description="Glycosyltransferase 2-like" evidence="5">
    <location>
        <begin position="15"/>
        <end position="144"/>
    </location>
</feature>
<comment type="pathway">
    <text evidence="1">Cell wall biogenesis; cell wall polysaccharide biosynthesis.</text>
</comment>
<comment type="similarity">
    <text evidence="2">Belongs to the glycosyltransferase 2 family.</text>
</comment>
<evidence type="ECO:0000256" key="4">
    <source>
        <dbReference type="ARBA" id="ARBA00022679"/>
    </source>
</evidence>
<gene>
    <name evidence="6" type="ORF">GKIL_3469</name>
</gene>
<dbReference type="InterPro" id="IPR001173">
    <property type="entry name" value="Glyco_trans_2-like"/>
</dbReference>
<evidence type="ECO:0000256" key="2">
    <source>
        <dbReference type="ARBA" id="ARBA00006739"/>
    </source>
</evidence>
<keyword evidence="7" id="KW-1185">Reference proteome</keyword>
<dbReference type="Proteomes" id="UP000017396">
    <property type="component" value="Chromosome"/>
</dbReference>
<dbReference type="eggNOG" id="COG1216">
    <property type="taxonomic scope" value="Bacteria"/>
</dbReference>
<dbReference type="Pfam" id="PF00535">
    <property type="entry name" value="Glycos_transf_2"/>
    <property type="match status" value="1"/>
</dbReference>
<keyword evidence="3" id="KW-0328">Glycosyltransferase</keyword>
<evidence type="ECO:0000256" key="1">
    <source>
        <dbReference type="ARBA" id="ARBA00004776"/>
    </source>
</evidence>
<dbReference type="RefSeq" id="WP_023175015.1">
    <property type="nucleotide sequence ID" value="NC_022600.1"/>
</dbReference>
<dbReference type="GO" id="GO:0016757">
    <property type="term" value="F:glycosyltransferase activity"/>
    <property type="evidence" value="ECO:0007669"/>
    <property type="project" value="UniProtKB-KW"/>
</dbReference>
<organism evidence="6 7">
    <name type="scientific">Gloeobacter kilaueensis (strain ATCC BAA-2537 / CCAP 1431/1 / ULC 316 / JS1)</name>
    <dbReference type="NCBI Taxonomy" id="1183438"/>
    <lineage>
        <taxon>Bacteria</taxon>
        <taxon>Bacillati</taxon>
        <taxon>Cyanobacteriota</taxon>
        <taxon>Cyanophyceae</taxon>
        <taxon>Gloeobacterales</taxon>
        <taxon>Gloeobacteraceae</taxon>
        <taxon>Gloeobacter</taxon>
    </lineage>
</organism>
<protein>
    <submittedName>
        <fullName evidence="6">Glycosyl transferase family 2</fullName>
    </submittedName>
</protein>
<name>U5QPU5_GLOK1</name>
<dbReference type="STRING" id="1183438.GKIL_3469"/>
<dbReference type="EMBL" id="CP003587">
    <property type="protein sequence ID" value="AGY59715.1"/>
    <property type="molecule type" value="Genomic_DNA"/>
</dbReference>
<evidence type="ECO:0000256" key="3">
    <source>
        <dbReference type="ARBA" id="ARBA00022676"/>
    </source>
</evidence>
<keyword evidence="4 6" id="KW-0808">Transferase</keyword>
<dbReference type="KEGG" id="glj:GKIL_3469"/>
<dbReference type="Gene3D" id="3.90.550.10">
    <property type="entry name" value="Spore Coat Polysaccharide Biosynthesis Protein SpsA, Chain A"/>
    <property type="match status" value="1"/>
</dbReference>
<evidence type="ECO:0000313" key="7">
    <source>
        <dbReference type="Proteomes" id="UP000017396"/>
    </source>
</evidence>
<accession>U5QPU5</accession>
<reference evidence="6 7" key="1">
    <citation type="journal article" date="2013" name="PLoS ONE">
        <title>Cultivation and Complete Genome Sequencing of Gloeobacter kilaueensis sp. nov., from a Lava Cave in Kilauea Caldera, Hawai'i.</title>
        <authorList>
            <person name="Saw J.H."/>
            <person name="Schatz M."/>
            <person name="Brown M.V."/>
            <person name="Kunkel D.D."/>
            <person name="Foster J.S."/>
            <person name="Shick H."/>
            <person name="Christensen S."/>
            <person name="Hou S."/>
            <person name="Wan X."/>
            <person name="Donachie S.P."/>
        </authorList>
    </citation>
    <scope>NUCLEOTIDE SEQUENCE [LARGE SCALE GENOMIC DNA]</scope>
    <source>
        <strain evidence="7">JS</strain>
    </source>
</reference>
<dbReference type="SUPFAM" id="SSF53448">
    <property type="entry name" value="Nucleotide-diphospho-sugar transferases"/>
    <property type="match status" value="1"/>
</dbReference>
<proteinExistence type="inferred from homology"/>
<sequence>MVVRADVSAPVPRVTVVVLNWNGGRDTLACLASLAQQDYAATSVLVIDNGSTDGSVAEIARHFPAVQIVENGQNLGYARGNNTGIVFALMAGADYILLLNNDTVVAPDCVSELMKAALQYPRAAALGAKIYYFTEPERIWYAGARWDRDSACTAHIGQGEVDTGSPYSAVSETDYACGCAVLLQVEAVHKVGLLDYRYFLIWEEVDWCYRARRAGFEVLFVPTARVWHKISTSFGGSFTPLSRYFWWRNRLLWMEKNLPFAERFSIYRRCLLKEILGEGMAYLKLRSAPESQRLPGAALQGVLDYLVRRFGDSPAWLRASR</sequence>